<feature type="binding site" evidence="12">
    <location>
        <begin position="61"/>
        <end position="63"/>
    </location>
    <ligand>
        <name>ATP</name>
        <dbReference type="ChEBI" id="CHEBI:30616"/>
    </ligand>
</feature>
<comment type="similarity">
    <text evidence="11 12">Belongs to the ribose-phosphate pyrophosphokinase family. Class I subfamily.</text>
</comment>
<keyword evidence="7 12" id="KW-0067">ATP-binding</keyword>
<organism evidence="15 16">
    <name type="scientific">Paracoccus kondratievae</name>
    <dbReference type="NCBI Taxonomy" id="135740"/>
    <lineage>
        <taxon>Bacteria</taxon>
        <taxon>Pseudomonadati</taxon>
        <taxon>Pseudomonadota</taxon>
        <taxon>Alphaproteobacteria</taxon>
        <taxon>Rhodobacterales</taxon>
        <taxon>Paracoccaceae</taxon>
        <taxon>Paracoccus</taxon>
    </lineage>
</organism>
<comment type="cofactor">
    <cofactor evidence="12">
        <name>Mg(2+)</name>
        <dbReference type="ChEBI" id="CHEBI:18420"/>
    </cofactor>
    <text evidence="12">Binds 2 Mg(2+) ions per subunit.</text>
</comment>
<keyword evidence="3 12" id="KW-0479">Metal-binding</keyword>
<gene>
    <name evidence="15" type="primary">prsA</name>
    <name evidence="12" type="synonym">prs</name>
    <name evidence="15" type="ORF">GCM10017635_23370</name>
</gene>
<evidence type="ECO:0000313" key="15">
    <source>
        <dbReference type="EMBL" id="GLK64866.1"/>
    </source>
</evidence>
<evidence type="ECO:0000256" key="3">
    <source>
        <dbReference type="ARBA" id="ARBA00022723"/>
    </source>
</evidence>
<dbReference type="PROSITE" id="PS00114">
    <property type="entry name" value="PRPP_SYNTHASE"/>
    <property type="match status" value="1"/>
</dbReference>
<dbReference type="PANTHER" id="PTHR10210">
    <property type="entry name" value="RIBOSE-PHOSPHATE DIPHOSPHOKINASE FAMILY MEMBER"/>
    <property type="match status" value="1"/>
</dbReference>
<keyword evidence="16" id="KW-1185">Reference proteome</keyword>
<comment type="subcellular location">
    <subcellularLocation>
        <location evidence="12">Cytoplasm</location>
    </subcellularLocation>
</comment>
<comment type="subunit">
    <text evidence="12">Homohexamer.</text>
</comment>
<feature type="binding site" evidence="12">
    <location>
        <position position="154"/>
    </location>
    <ligand>
        <name>Mg(2+)</name>
        <dbReference type="ChEBI" id="CHEBI:18420"/>
    </ligand>
</feature>
<feature type="compositionally biased region" description="Basic and acidic residues" evidence="13">
    <location>
        <begin position="1"/>
        <end position="12"/>
    </location>
</feature>
<dbReference type="InterPro" id="IPR000842">
    <property type="entry name" value="PRib_PP_synth_CS"/>
</dbReference>
<dbReference type="InterPro" id="IPR029099">
    <property type="entry name" value="Pribosyltran_N"/>
</dbReference>
<comment type="pathway">
    <text evidence="1 12">Metabolic intermediate biosynthesis; 5-phospho-alpha-D-ribose 1-diphosphate biosynthesis; 5-phospho-alpha-D-ribose 1-diphosphate from D-ribose 5-phosphate (route I): step 1/1.</text>
</comment>
<evidence type="ECO:0000256" key="2">
    <source>
        <dbReference type="ARBA" id="ARBA00022679"/>
    </source>
</evidence>
<feature type="binding site" evidence="12">
    <location>
        <begin position="120"/>
        <end position="121"/>
    </location>
    <ligand>
        <name>ATP</name>
        <dbReference type="ChEBI" id="CHEBI:30616"/>
    </ligand>
</feature>
<dbReference type="GO" id="GO:0016301">
    <property type="term" value="F:kinase activity"/>
    <property type="evidence" value="ECO:0007669"/>
    <property type="project" value="UniProtKB-KW"/>
</dbReference>
<keyword evidence="8 12" id="KW-0460">Magnesium</keyword>
<dbReference type="PANTHER" id="PTHR10210:SF41">
    <property type="entry name" value="RIBOSE-PHOSPHATE PYROPHOSPHOKINASE 1, CHLOROPLASTIC"/>
    <property type="match status" value="1"/>
</dbReference>
<keyword evidence="4 12" id="KW-0545">Nucleotide biosynthesis</keyword>
<comment type="catalytic activity">
    <reaction evidence="9 12">
        <text>D-ribose 5-phosphate + ATP = 5-phospho-alpha-D-ribose 1-diphosphate + AMP + H(+)</text>
        <dbReference type="Rhea" id="RHEA:15609"/>
        <dbReference type="ChEBI" id="CHEBI:15378"/>
        <dbReference type="ChEBI" id="CHEBI:30616"/>
        <dbReference type="ChEBI" id="CHEBI:58017"/>
        <dbReference type="ChEBI" id="CHEBI:78346"/>
        <dbReference type="ChEBI" id="CHEBI:456215"/>
        <dbReference type="EC" id="2.7.6.1"/>
    </reaction>
</comment>
<dbReference type="InterPro" id="IPR005946">
    <property type="entry name" value="Rib-P_diPkinase"/>
</dbReference>
<dbReference type="GO" id="GO:0005737">
    <property type="term" value="C:cytoplasm"/>
    <property type="evidence" value="ECO:0007669"/>
    <property type="project" value="UniProtKB-SubCell"/>
</dbReference>
<evidence type="ECO:0000256" key="7">
    <source>
        <dbReference type="ARBA" id="ARBA00022840"/>
    </source>
</evidence>
<dbReference type="NCBIfam" id="TIGR01251">
    <property type="entry name" value="ribP_PPkin"/>
    <property type="match status" value="1"/>
</dbReference>
<feature type="binding site" evidence="12">
    <location>
        <position position="221"/>
    </location>
    <ligand>
        <name>D-ribose 5-phosphate</name>
        <dbReference type="ChEBI" id="CHEBI:78346"/>
    </ligand>
</feature>
<evidence type="ECO:0000256" key="4">
    <source>
        <dbReference type="ARBA" id="ARBA00022727"/>
    </source>
</evidence>
<evidence type="ECO:0000256" key="10">
    <source>
        <dbReference type="ARBA" id="ARBA00054914"/>
    </source>
</evidence>
<dbReference type="InterPro" id="IPR000836">
    <property type="entry name" value="PRTase_dom"/>
</dbReference>
<reference evidence="15" key="1">
    <citation type="journal article" date="2014" name="Int. J. Syst. Evol. Microbiol.">
        <title>Complete genome sequence of Corynebacterium casei LMG S-19264T (=DSM 44701T), isolated from a smear-ripened cheese.</title>
        <authorList>
            <consortium name="US DOE Joint Genome Institute (JGI-PGF)"/>
            <person name="Walter F."/>
            <person name="Albersmeier A."/>
            <person name="Kalinowski J."/>
            <person name="Ruckert C."/>
        </authorList>
    </citation>
    <scope>NUCLEOTIDE SEQUENCE</scope>
    <source>
        <strain evidence="15">VKM B-2222</strain>
    </source>
</reference>
<evidence type="ECO:0000256" key="11">
    <source>
        <dbReference type="ARBA" id="ARBA00061444"/>
    </source>
</evidence>
<feature type="binding site" evidence="12">
    <location>
        <position position="196"/>
    </location>
    <ligand>
        <name>Mg(2+)</name>
        <dbReference type="ChEBI" id="CHEBI:18420"/>
    </ligand>
</feature>
<dbReference type="Pfam" id="PF13793">
    <property type="entry name" value="Pribosyltran_N"/>
    <property type="match status" value="1"/>
</dbReference>
<dbReference type="HAMAP" id="MF_00583_B">
    <property type="entry name" value="RibP_PPkinase_B"/>
    <property type="match status" value="1"/>
</dbReference>
<evidence type="ECO:0000256" key="5">
    <source>
        <dbReference type="ARBA" id="ARBA00022741"/>
    </source>
</evidence>
<dbReference type="GO" id="GO:0009156">
    <property type="term" value="P:ribonucleoside monophosphate biosynthetic process"/>
    <property type="evidence" value="ECO:0007669"/>
    <property type="project" value="InterPro"/>
</dbReference>
<comment type="function">
    <text evidence="10 12">Involved in the biosynthesis of the central metabolite phospho-alpha-D-ribosyl-1-pyrophosphate (PRPP) via the transfer of pyrophosphoryl group from ATP to 1-hydroxyl of ribose-5-phosphate (Rib-5-P).</text>
</comment>
<feature type="region of interest" description="Disordered" evidence="13">
    <location>
        <begin position="1"/>
        <end position="25"/>
    </location>
</feature>
<dbReference type="GO" id="GO:0006164">
    <property type="term" value="P:purine nucleotide biosynthetic process"/>
    <property type="evidence" value="ECO:0007669"/>
    <property type="project" value="TreeGrafter"/>
</dbReference>
<dbReference type="GO" id="GO:0005524">
    <property type="term" value="F:ATP binding"/>
    <property type="evidence" value="ECO:0007669"/>
    <property type="project" value="UniProtKB-KW"/>
</dbReference>
<dbReference type="GO" id="GO:0006015">
    <property type="term" value="P:5-phosphoribose 1-diphosphate biosynthetic process"/>
    <property type="evidence" value="ECO:0007669"/>
    <property type="project" value="UniProtKB-UniRule"/>
</dbReference>
<keyword evidence="5 12" id="KW-0547">Nucleotide-binding</keyword>
<accession>A0AAD3P063</accession>
<sequence>MLSEVQSHESRQDTPMPAMTEPKLIAGNANRPLATAIARRMSMHRGMNVAPIEARVERFNDQEIFVEVYENVRGEDMFIIQPTSNPANDNLMELLIMTDALRRSSAARITAVIPYFGYARQDRRAKARTPISAKLVANLLTEAGVDRVLTLDLHAAQIQGFFDIPVDNLYAAPVFALDIKHHFRDRMSDLMVISPDVGGVARARELAQRIGAPLAIVDKRREKPGEVAEMTVIGDVTGKTCIIVDDICDTAGTLCKAAQVLTEHGATEVHAYITHGVLSGPAVERVQNSVMKSLVITDSIEPGAKVKSATNIRIVPTAPMFAQAILNIWNGTSVSSLFEVGTLGPIYEGLYSGF</sequence>
<dbReference type="GO" id="GO:0004749">
    <property type="term" value="F:ribose phosphate diphosphokinase activity"/>
    <property type="evidence" value="ECO:0007669"/>
    <property type="project" value="UniProtKB-UniRule"/>
</dbReference>
<evidence type="ECO:0000259" key="14">
    <source>
        <dbReference type="Pfam" id="PF13793"/>
    </source>
</evidence>
<dbReference type="FunFam" id="3.40.50.2020:FF:000001">
    <property type="entry name" value="Ribose-phosphate pyrophosphokinase"/>
    <property type="match status" value="1"/>
</dbReference>
<name>A0AAD3P063_9RHOB</name>
<keyword evidence="2 12" id="KW-0808">Transferase</keyword>
<dbReference type="EC" id="2.7.6.1" evidence="12"/>
<evidence type="ECO:0000256" key="12">
    <source>
        <dbReference type="HAMAP-Rule" id="MF_00583"/>
    </source>
</evidence>
<keyword evidence="12" id="KW-0963">Cytoplasm</keyword>
<feature type="domain" description="Ribose-phosphate pyrophosphokinase N-terminal" evidence="14">
    <location>
        <begin position="23"/>
        <end position="144"/>
    </location>
</feature>
<evidence type="ECO:0000256" key="8">
    <source>
        <dbReference type="ARBA" id="ARBA00022842"/>
    </source>
</evidence>
<keyword evidence="6 12" id="KW-0418">Kinase</keyword>
<dbReference type="Pfam" id="PF14572">
    <property type="entry name" value="Pribosyl_synth"/>
    <property type="match status" value="1"/>
</dbReference>
<feature type="binding site" evidence="12">
    <location>
        <begin position="249"/>
        <end position="253"/>
    </location>
    <ligand>
        <name>D-ribose 5-phosphate</name>
        <dbReference type="ChEBI" id="CHEBI:78346"/>
    </ligand>
</feature>
<reference evidence="15" key="2">
    <citation type="submission" date="2023-01" db="EMBL/GenBank/DDBJ databases">
        <authorList>
            <person name="Sun Q."/>
            <person name="Evtushenko L."/>
        </authorList>
    </citation>
    <scope>NUCLEOTIDE SEQUENCE</scope>
    <source>
        <strain evidence="15">VKM B-2222</strain>
    </source>
</reference>
<proteinExistence type="inferred from homology"/>
<comment type="caution">
    <text evidence="15">The sequence shown here is derived from an EMBL/GenBank/DDBJ whole genome shotgun (WGS) entry which is preliminary data.</text>
</comment>
<dbReference type="SMART" id="SM01400">
    <property type="entry name" value="Pribosyltran_N"/>
    <property type="match status" value="1"/>
</dbReference>
<dbReference type="Gene3D" id="3.40.50.2020">
    <property type="match status" value="2"/>
</dbReference>
<dbReference type="NCBIfam" id="NF002320">
    <property type="entry name" value="PRK01259.1"/>
    <property type="match status" value="1"/>
</dbReference>
<feature type="active site" evidence="12">
    <location>
        <position position="219"/>
    </location>
</feature>
<feature type="binding site" evidence="12">
    <location>
        <position position="245"/>
    </location>
    <ligand>
        <name>D-ribose 5-phosphate</name>
        <dbReference type="ChEBI" id="CHEBI:78346"/>
    </ligand>
</feature>
<evidence type="ECO:0000256" key="1">
    <source>
        <dbReference type="ARBA" id="ARBA00004996"/>
    </source>
</evidence>
<dbReference type="InterPro" id="IPR037515">
    <property type="entry name" value="Rib-P_diPkinase_bac"/>
</dbReference>
<dbReference type="AlphaFoldDB" id="A0AAD3P063"/>
<evidence type="ECO:0000256" key="13">
    <source>
        <dbReference type="SAM" id="MobiDB-lite"/>
    </source>
</evidence>
<dbReference type="SUPFAM" id="SSF53271">
    <property type="entry name" value="PRTase-like"/>
    <property type="match status" value="1"/>
</dbReference>
<evidence type="ECO:0000256" key="6">
    <source>
        <dbReference type="ARBA" id="ARBA00022777"/>
    </source>
</evidence>
<dbReference type="GO" id="GO:0002189">
    <property type="term" value="C:ribose phosphate diphosphokinase complex"/>
    <property type="evidence" value="ECO:0007669"/>
    <property type="project" value="TreeGrafter"/>
</dbReference>
<evidence type="ECO:0000313" key="16">
    <source>
        <dbReference type="Proteomes" id="UP001143349"/>
    </source>
</evidence>
<dbReference type="CDD" id="cd06223">
    <property type="entry name" value="PRTases_typeI"/>
    <property type="match status" value="1"/>
</dbReference>
<dbReference type="EMBL" id="BSFH01000030">
    <property type="protein sequence ID" value="GLK64866.1"/>
    <property type="molecule type" value="Genomic_DNA"/>
</dbReference>
<evidence type="ECO:0000256" key="9">
    <source>
        <dbReference type="ARBA" id="ARBA00049535"/>
    </source>
</evidence>
<dbReference type="InterPro" id="IPR029057">
    <property type="entry name" value="PRTase-like"/>
</dbReference>
<protein>
    <recommendedName>
        <fullName evidence="12">Ribose-phosphate pyrophosphokinase</fullName>
        <shortName evidence="12">RPPK</shortName>
        <ecNumber evidence="12">2.7.6.1</ecNumber>
    </recommendedName>
    <alternativeName>
        <fullName evidence="12">5-phospho-D-ribosyl alpha-1-diphosphate synthase</fullName>
    </alternativeName>
    <alternativeName>
        <fullName evidence="12">Phosphoribosyl diphosphate synthase</fullName>
    </alternativeName>
    <alternativeName>
        <fullName evidence="12">Phosphoribosyl pyrophosphate synthase</fullName>
        <shortName evidence="12">P-Rib-PP synthase</shortName>
        <shortName evidence="12">PRPP synthase</shortName>
        <shortName evidence="12">PRPPase</shortName>
    </alternativeName>
</protein>
<dbReference type="Proteomes" id="UP001143349">
    <property type="component" value="Unassembled WGS sequence"/>
</dbReference>
<dbReference type="GO" id="GO:0000287">
    <property type="term" value="F:magnesium ion binding"/>
    <property type="evidence" value="ECO:0007669"/>
    <property type="project" value="UniProtKB-UniRule"/>
</dbReference>